<feature type="domain" description="DUF5745" evidence="3">
    <location>
        <begin position="61"/>
        <end position="118"/>
    </location>
</feature>
<keyword evidence="4" id="KW-1185">Reference proteome</keyword>
<proteinExistence type="predicted"/>
<dbReference type="Proteomes" id="UP001165740">
    <property type="component" value="Chromosome 2"/>
</dbReference>
<dbReference type="RefSeq" id="XP_055876123.1">
    <property type="nucleotide sequence ID" value="XM_056020148.1"/>
</dbReference>
<dbReference type="GO" id="GO:0005813">
    <property type="term" value="C:centrosome"/>
    <property type="evidence" value="ECO:0007669"/>
    <property type="project" value="InterPro"/>
</dbReference>
<keyword evidence="1" id="KW-0175">Coiled coil</keyword>
<evidence type="ECO:0000313" key="5">
    <source>
        <dbReference type="RefSeq" id="XP_055876123.1"/>
    </source>
</evidence>
<feature type="coiled-coil region" evidence="1">
    <location>
        <begin position="778"/>
        <end position="844"/>
    </location>
</feature>
<feature type="region of interest" description="Disordered" evidence="2">
    <location>
        <begin position="689"/>
        <end position="729"/>
    </location>
</feature>
<name>A0A9W2ZMI6_BIOGL</name>
<evidence type="ECO:0000259" key="3">
    <source>
        <dbReference type="Pfam" id="PF19016"/>
    </source>
</evidence>
<feature type="region of interest" description="Disordered" evidence="2">
    <location>
        <begin position="569"/>
        <end position="625"/>
    </location>
</feature>
<reference evidence="5" key="1">
    <citation type="submission" date="2025-08" db="UniProtKB">
        <authorList>
            <consortium name="RefSeq"/>
        </authorList>
    </citation>
    <scope>IDENTIFICATION</scope>
</reference>
<dbReference type="PANTHER" id="PTHR22545">
    <property type="entry name" value="CENTROSOMAL PROTEIN OF 95 KDA"/>
    <property type="match status" value="1"/>
</dbReference>
<dbReference type="AlphaFoldDB" id="A0A9W2ZMI6"/>
<dbReference type="OrthoDB" id="545730at2759"/>
<protein>
    <submittedName>
        <fullName evidence="5">Centrosomal protein of 95 kDa-like isoform X1</fullName>
    </submittedName>
</protein>
<sequence>MIMACLESFGPTSDLPTPRGVVNLANHLLAEFNIPTRLEDVSDISAALFVVLYESLFSDRLPGIVRQPFSKEDEIHNCQTVIDVLSSDVVHDNLSHIRGVDIIAGNLTSISNLLDIFQYLLEYVVNKIDSDLDNNFSRISAESDQSKFGKQDQNSLETSSEMSDKTKKKQTTSRSNKDSKTSLYKSNQHDGLQPASLNKNENRKAFDEHPVITHEEFFAMTYKKAPAYHLVRPPSPIKADQSESLLGQKTVDSEFDDTQKIHQSLNSFKRPTSPQIDQFLMKDYHTDMYSDSVSHQVPDKPFAASLTLNRPEMKRDSPELKLVKHTYASIPAKTTYDPVFSKSAYDPVSSKTTFNQVSTKSSFDPLATQMNNAIATKTTYDAVSDKAIYEHISSKTMFDPVLSTKATCDPVASTKTASASTYEPMSSKSLSDPFPSKTAPDLVSTKSSSDPVPTKVSYDPVSCSTYKPESLSGHYQPSAVNVEIPTAERDSTSKQHNYSYDDLRQMVEKTTALTRIALMTSPIRSKELDTFDKIKPTLPCSDEPLFSSNLKRDESKHVAFASYQSDTDREKKLVCKPSHHSKRPHSGLSTAKQMNKSRYSSRVSASQKCKQGVTKSTKKQQANNFPSNRVYEATRQTLLKEDMAFKEKQDILQRFYAKDHEEFTEEVDDLIGREKQEVRKKEGELLKQFLKDNQKKRPEGKKVTSLSSKQAKMKTKSRKPQSQSIKQDSVEPVFNAETKEDLLPALLEEFPYLHLSDHTWHELWRRGLQQIEALTRSYQENLRKKTSAQNQLEDAADRHQLLGDLMRKQLEHTQRMHELKEQKLQQIKVKNKMHEKRMQSARARRYYNEYQVRARSKQLKKRTKEEMVFRDLFKTALNIQKERLKDIRHYANDCRKRQEIQRQNGIESLENFYQDQFQMLAERLDKERLDTGVREMAQQQMLERVKRELRKKMEAEIKLYQEQMFQDDDNVHFRQKDADRVKQHLHLARYTGKV</sequence>
<feature type="compositionally biased region" description="Polar residues" evidence="2">
    <location>
        <begin position="587"/>
        <end position="625"/>
    </location>
</feature>
<accession>A0A9W2ZMI6</accession>
<feature type="region of interest" description="Disordered" evidence="2">
    <location>
        <begin position="143"/>
        <end position="202"/>
    </location>
</feature>
<dbReference type="OMA" id="EQMSLME"/>
<evidence type="ECO:0000256" key="2">
    <source>
        <dbReference type="SAM" id="MobiDB-lite"/>
    </source>
</evidence>
<feature type="compositionally biased region" description="Polar residues" evidence="2">
    <location>
        <begin position="414"/>
        <end position="430"/>
    </location>
</feature>
<dbReference type="PANTHER" id="PTHR22545:SF0">
    <property type="entry name" value="CENTROSOMAL PROTEIN OF 95 KDA"/>
    <property type="match status" value="1"/>
</dbReference>
<dbReference type="Pfam" id="PF19016">
    <property type="entry name" value="DUF5745"/>
    <property type="match status" value="1"/>
</dbReference>
<dbReference type="InterPro" id="IPR044039">
    <property type="entry name" value="DUF5745"/>
</dbReference>
<feature type="compositionally biased region" description="Basic and acidic residues" evidence="2">
    <location>
        <begin position="689"/>
        <end position="702"/>
    </location>
</feature>
<dbReference type="InterPro" id="IPR026619">
    <property type="entry name" value="CEP95"/>
</dbReference>
<evidence type="ECO:0000313" key="4">
    <source>
        <dbReference type="Proteomes" id="UP001165740"/>
    </source>
</evidence>
<dbReference type="GO" id="GO:0000922">
    <property type="term" value="C:spindle pole"/>
    <property type="evidence" value="ECO:0007669"/>
    <property type="project" value="InterPro"/>
</dbReference>
<dbReference type="GeneID" id="106056763"/>
<gene>
    <name evidence="5" type="primary">LOC106056763</name>
</gene>
<feature type="compositionally biased region" description="Polar residues" evidence="2">
    <location>
        <begin position="181"/>
        <end position="199"/>
    </location>
</feature>
<feature type="compositionally biased region" description="Polar residues" evidence="2">
    <location>
        <begin position="151"/>
        <end position="161"/>
    </location>
</feature>
<evidence type="ECO:0000256" key="1">
    <source>
        <dbReference type="SAM" id="Coils"/>
    </source>
</evidence>
<feature type="region of interest" description="Disordered" evidence="2">
    <location>
        <begin position="414"/>
        <end position="457"/>
    </location>
</feature>
<organism evidence="4 5">
    <name type="scientific">Biomphalaria glabrata</name>
    <name type="common">Bloodfluke planorb</name>
    <name type="synonym">Freshwater snail</name>
    <dbReference type="NCBI Taxonomy" id="6526"/>
    <lineage>
        <taxon>Eukaryota</taxon>
        <taxon>Metazoa</taxon>
        <taxon>Spiralia</taxon>
        <taxon>Lophotrochozoa</taxon>
        <taxon>Mollusca</taxon>
        <taxon>Gastropoda</taxon>
        <taxon>Heterobranchia</taxon>
        <taxon>Euthyneura</taxon>
        <taxon>Panpulmonata</taxon>
        <taxon>Hygrophila</taxon>
        <taxon>Lymnaeoidea</taxon>
        <taxon>Planorbidae</taxon>
        <taxon>Biomphalaria</taxon>
    </lineage>
</organism>